<proteinExistence type="predicted"/>
<sequence length="240" mass="25905">MLLPDWLQPLRDSLSRNLDSWPDRTPPPERAAGTGGRPAGVLVLFGEDRDGPDLLFIERSSALRAHPGQVAFPGGGIEDVDTDIVAAALREAHEETGLDPSGVEVFGELDPLGLSVSGFQVTPVLAWWRDQSPVAVVDPGEVAAVQRIPISALTDPNNRYVTVHPRGHRGPGFLIGDLLIWGFTAYVLDGILTRGGWQRPWDNRRTMAVPSRYLGRQPVAGPDLDAPDLDTPAGAEPHDI</sequence>
<dbReference type="InterPro" id="IPR015797">
    <property type="entry name" value="NUDIX_hydrolase-like_dom_sf"/>
</dbReference>
<evidence type="ECO:0000259" key="8">
    <source>
        <dbReference type="PROSITE" id="PS51462"/>
    </source>
</evidence>
<keyword evidence="3" id="KW-0479">Metal-binding</keyword>
<evidence type="ECO:0000256" key="6">
    <source>
        <dbReference type="ARBA" id="ARBA00023211"/>
    </source>
</evidence>
<evidence type="ECO:0000256" key="5">
    <source>
        <dbReference type="ARBA" id="ARBA00022842"/>
    </source>
</evidence>
<gene>
    <name evidence="9" type="ORF">GCM10011575_44300</name>
</gene>
<name>A0A917SGU4_9ACTN</name>
<dbReference type="SUPFAM" id="SSF55811">
    <property type="entry name" value="Nudix"/>
    <property type="match status" value="1"/>
</dbReference>
<evidence type="ECO:0000256" key="3">
    <source>
        <dbReference type="ARBA" id="ARBA00022723"/>
    </source>
</evidence>
<keyword evidence="6" id="KW-0464">Manganese</keyword>
<comment type="cofactor">
    <cofactor evidence="1">
        <name>Mn(2+)</name>
        <dbReference type="ChEBI" id="CHEBI:29035"/>
    </cofactor>
</comment>
<accession>A0A917SGU4</accession>
<feature type="compositionally biased region" description="Low complexity" evidence="7">
    <location>
        <begin position="218"/>
        <end position="240"/>
    </location>
</feature>
<comment type="cofactor">
    <cofactor evidence="2">
        <name>Mg(2+)</name>
        <dbReference type="ChEBI" id="CHEBI:18420"/>
    </cofactor>
</comment>
<dbReference type="GO" id="GO:0046872">
    <property type="term" value="F:metal ion binding"/>
    <property type="evidence" value="ECO:0007669"/>
    <property type="project" value="UniProtKB-KW"/>
</dbReference>
<dbReference type="Pfam" id="PF00293">
    <property type="entry name" value="NUDIX"/>
    <property type="match status" value="1"/>
</dbReference>
<dbReference type="PANTHER" id="PTHR12992:SF11">
    <property type="entry name" value="MITOCHONDRIAL COENZYME A DIPHOSPHATASE NUDT8"/>
    <property type="match status" value="1"/>
</dbReference>
<dbReference type="EMBL" id="BMMZ01000016">
    <property type="protein sequence ID" value="GGL81094.1"/>
    <property type="molecule type" value="Genomic_DNA"/>
</dbReference>
<dbReference type="GO" id="GO:0010945">
    <property type="term" value="F:coenzyme A diphosphatase activity"/>
    <property type="evidence" value="ECO:0007669"/>
    <property type="project" value="InterPro"/>
</dbReference>
<reference evidence="9" key="1">
    <citation type="journal article" date="2014" name="Int. J. Syst. Evol. Microbiol.">
        <title>Complete genome sequence of Corynebacterium casei LMG S-19264T (=DSM 44701T), isolated from a smear-ripened cheese.</title>
        <authorList>
            <consortium name="US DOE Joint Genome Institute (JGI-PGF)"/>
            <person name="Walter F."/>
            <person name="Albersmeier A."/>
            <person name="Kalinowski J."/>
            <person name="Ruckert C."/>
        </authorList>
    </citation>
    <scope>NUCLEOTIDE SEQUENCE</scope>
    <source>
        <strain evidence="9">CGMCC 4.7306</strain>
    </source>
</reference>
<dbReference type="InterPro" id="IPR045121">
    <property type="entry name" value="CoAse"/>
</dbReference>
<feature type="region of interest" description="Disordered" evidence="7">
    <location>
        <begin position="16"/>
        <end position="39"/>
    </location>
</feature>
<keyword evidence="5" id="KW-0460">Magnesium</keyword>
<dbReference type="CDD" id="cd03426">
    <property type="entry name" value="NUDIX_CoAse_Nudt7"/>
    <property type="match status" value="1"/>
</dbReference>
<evidence type="ECO:0000313" key="9">
    <source>
        <dbReference type="EMBL" id="GGL81094.1"/>
    </source>
</evidence>
<organism evidence="9 10">
    <name type="scientific">Microlunatus endophyticus</name>
    <dbReference type="NCBI Taxonomy" id="1716077"/>
    <lineage>
        <taxon>Bacteria</taxon>
        <taxon>Bacillati</taxon>
        <taxon>Actinomycetota</taxon>
        <taxon>Actinomycetes</taxon>
        <taxon>Propionibacteriales</taxon>
        <taxon>Propionibacteriaceae</taxon>
        <taxon>Microlunatus</taxon>
    </lineage>
</organism>
<reference evidence="9" key="2">
    <citation type="submission" date="2020-09" db="EMBL/GenBank/DDBJ databases">
        <authorList>
            <person name="Sun Q."/>
            <person name="Zhou Y."/>
        </authorList>
    </citation>
    <scope>NUCLEOTIDE SEQUENCE</scope>
    <source>
        <strain evidence="9">CGMCC 4.7306</strain>
    </source>
</reference>
<keyword evidence="4" id="KW-0378">Hydrolase</keyword>
<evidence type="ECO:0000313" key="10">
    <source>
        <dbReference type="Proteomes" id="UP000613840"/>
    </source>
</evidence>
<keyword evidence="10" id="KW-1185">Reference proteome</keyword>
<dbReference type="AlphaFoldDB" id="A0A917SGU4"/>
<dbReference type="Proteomes" id="UP000613840">
    <property type="component" value="Unassembled WGS sequence"/>
</dbReference>
<comment type="caution">
    <text evidence="9">The sequence shown here is derived from an EMBL/GenBank/DDBJ whole genome shotgun (WGS) entry which is preliminary data.</text>
</comment>
<feature type="domain" description="Nudix hydrolase" evidence="8">
    <location>
        <begin position="35"/>
        <end position="175"/>
    </location>
</feature>
<dbReference type="InterPro" id="IPR000086">
    <property type="entry name" value="NUDIX_hydrolase_dom"/>
</dbReference>
<feature type="region of interest" description="Disordered" evidence="7">
    <location>
        <begin position="217"/>
        <end position="240"/>
    </location>
</feature>
<evidence type="ECO:0000256" key="7">
    <source>
        <dbReference type="SAM" id="MobiDB-lite"/>
    </source>
</evidence>
<dbReference type="Gene3D" id="3.90.79.10">
    <property type="entry name" value="Nucleoside Triphosphate Pyrophosphohydrolase"/>
    <property type="match status" value="1"/>
</dbReference>
<evidence type="ECO:0000256" key="1">
    <source>
        <dbReference type="ARBA" id="ARBA00001936"/>
    </source>
</evidence>
<evidence type="ECO:0000256" key="4">
    <source>
        <dbReference type="ARBA" id="ARBA00022801"/>
    </source>
</evidence>
<dbReference type="PANTHER" id="PTHR12992">
    <property type="entry name" value="NUDIX HYDROLASE"/>
    <property type="match status" value="1"/>
</dbReference>
<dbReference type="PROSITE" id="PS51462">
    <property type="entry name" value="NUDIX"/>
    <property type="match status" value="1"/>
</dbReference>
<evidence type="ECO:0000256" key="2">
    <source>
        <dbReference type="ARBA" id="ARBA00001946"/>
    </source>
</evidence>
<protein>
    <submittedName>
        <fullName evidence="9">Coenzyme A pyrophosphatase</fullName>
    </submittedName>
</protein>